<evidence type="ECO:0000259" key="3">
    <source>
        <dbReference type="PROSITE" id="PS50157"/>
    </source>
</evidence>
<feature type="region of interest" description="Disordered" evidence="2">
    <location>
        <begin position="280"/>
        <end position="299"/>
    </location>
</feature>
<organism evidence="4 5">
    <name type="scientific">Coffea arabica</name>
    <name type="common">Arabian coffee</name>
    <dbReference type="NCBI Taxonomy" id="13443"/>
    <lineage>
        <taxon>Eukaryota</taxon>
        <taxon>Viridiplantae</taxon>
        <taxon>Streptophyta</taxon>
        <taxon>Embryophyta</taxon>
        <taxon>Tracheophyta</taxon>
        <taxon>Spermatophyta</taxon>
        <taxon>Magnoliopsida</taxon>
        <taxon>eudicotyledons</taxon>
        <taxon>Gunneridae</taxon>
        <taxon>Pentapetalae</taxon>
        <taxon>asterids</taxon>
        <taxon>lamiids</taxon>
        <taxon>Gentianales</taxon>
        <taxon>Rubiaceae</taxon>
        <taxon>Ixoroideae</taxon>
        <taxon>Gardenieae complex</taxon>
        <taxon>Bertiereae - Coffeeae clade</taxon>
        <taxon>Coffeeae</taxon>
        <taxon>Coffea</taxon>
    </lineage>
</organism>
<feature type="region of interest" description="Disordered" evidence="2">
    <location>
        <begin position="1"/>
        <end position="36"/>
    </location>
</feature>
<dbReference type="PANTHER" id="PTHR36055">
    <property type="entry name" value="C2H2-LIKE ZINC FINGER PROTEIN"/>
    <property type="match status" value="1"/>
</dbReference>
<feature type="compositionally biased region" description="Basic and acidic residues" evidence="2">
    <location>
        <begin position="287"/>
        <end position="297"/>
    </location>
</feature>
<proteinExistence type="predicted"/>
<gene>
    <name evidence="5 6 7" type="primary">LOC113730044</name>
</gene>
<keyword evidence="1" id="KW-0479">Metal-binding</keyword>
<dbReference type="PANTHER" id="PTHR36055:SF1">
    <property type="entry name" value="C2H2-LIKE ZINC FINGER PROTEIN"/>
    <property type="match status" value="1"/>
</dbReference>
<evidence type="ECO:0000313" key="6">
    <source>
        <dbReference type="RefSeq" id="XP_027110276.1"/>
    </source>
</evidence>
<feature type="compositionally biased region" description="Low complexity" evidence="2">
    <location>
        <begin position="560"/>
        <end position="569"/>
    </location>
</feature>
<protein>
    <submittedName>
        <fullName evidence="5 6">Uncharacterized protein LOC113730044</fullName>
    </submittedName>
</protein>
<dbReference type="RefSeq" id="XP_071934178.1">
    <property type="nucleotide sequence ID" value="XM_072078077.1"/>
</dbReference>
<keyword evidence="4" id="KW-1185">Reference proteome</keyword>
<reference evidence="5 6" key="2">
    <citation type="submission" date="2025-04" db="UniProtKB">
        <authorList>
            <consortium name="RefSeq"/>
        </authorList>
    </citation>
    <scope>IDENTIFICATION</scope>
    <source>
        <tissue evidence="5 6">Leaves</tissue>
    </source>
</reference>
<accession>A0A6P6W5N1</accession>
<dbReference type="PROSITE" id="PS00028">
    <property type="entry name" value="ZINC_FINGER_C2H2_1"/>
    <property type="match status" value="1"/>
</dbReference>
<dbReference type="OrthoDB" id="191139at2759"/>
<dbReference type="Proteomes" id="UP001652660">
    <property type="component" value="Chromosome 2e"/>
</dbReference>
<dbReference type="PROSITE" id="PS50157">
    <property type="entry name" value="ZINC_FINGER_C2H2_2"/>
    <property type="match status" value="1"/>
</dbReference>
<dbReference type="InterPro" id="IPR013087">
    <property type="entry name" value="Znf_C2H2_type"/>
</dbReference>
<evidence type="ECO:0000313" key="7">
    <source>
        <dbReference type="RefSeq" id="XP_071934178.1"/>
    </source>
</evidence>
<feature type="domain" description="C2H2-type" evidence="3">
    <location>
        <begin position="76"/>
        <end position="98"/>
    </location>
</feature>
<feature type="compositionally biased region" description="Basic and acidic residues" evidence="2">
    <location>
        <begin position="541"/>
        <end position="559"/>
    </location>
</feature>
<dbReference type="AlphaFoldDB" id="A0A6P6W5N1"/>
<keyword evidence="1" id="KW-0862">Zinc</keyword>
<sequence length="685" mass="75391">MPVAKLSTGGTLDSMKSGDGNDSLDTVSRQTVGKEPHISLSRTGDIPVQWIQLLQALDQQELPGWPLLTPLKVQMEKCEKCAQEFCSPVNYRRHIRVHRRSLNFDKESHKIRDMLAAFWDKLSLEDAKEVVSLRDVTLKEVTGTSVIKSLVASLHKPGVWTLPQVYVKAGSTLLDVIHAKSSRLPISSQELFSILDDASERTFLRAGTAESVLKYIFGGKPGRIAFELKNLVACTSFLFELKLVKAWVADKDAEALRCQKLLVEEEEAAQKRQAELLERKKQKKLRQKEQKAREHSNGDGVALIDATSSEGSFLAEMCSSSPPDSSPDAPCTVDDGTTFLKPVQLSSTEQNNDIEAQSDLSSGHLDSGLVQNVEPTMVSVNGRRWRQVSKSHWAGRSDFHGNQNHQVSKLEPVQKLVPAKDRGTVVSSSKVWTKKLKVDNDEEILRPTLEEAVNQSDENKCELIIGSISIPVTNCILRKNKISLGEAHYSCSTEEGKHKSNVLEEPANSDSRQFGLNEAATELRMPKSLHGSRGPSPVQRANHDAQDGVMVDKLEDRTASDGSCLQSSSSDDDHSQSREGLTCVYEGMAMPQGLQLSTAAAKAFLAQRWKEAISAEHVMTLVLSEESDLPGLPENQIDISALDFENGQVDLGRISSTGGITKAKNRTNPEKGVKIKYIPKQKVAS</sequence>
<dbReference type="GO" id="GO:0008270">
    <property type="term" value="F:zinc ion binding"/>
    <property type="evidence" value="ECO:0007669"/>
    <property type="project" value="UniProtKB-KW"/>
</dbReference>
<feature type="region of interest" description="Disordered" evidence="2">
    <location>
        <begin position="522"/>
        <end position="578"/>
    </location>
</feature>
<evidence type="ECO:0000256" key="2">
    <source>
        <dbReference type="SAM" id="MobiDB-lite"/>
    </source>
</evidence>
<dbReference type="RefSeq" id="XP_027110275.1">
    <property type="nucleotide sequence ID" value="XM_027254474.1"/>
</dbReference>
<dbReference type="RefSeq" id="XP_027110276.1">
    <property type="nucleotide sequence ID" value="XM_027254475.1"/>
</dbReference>
<dbReference type="GeneID" id="113730044"/>
<evidence type="ECO:0000313" key="5">
    <source>
        <dbReference type="RefSeq" id="XP_027110275.1"/>
    </source>
</evidence>
<name>A0A6P6W5N1_COFAR</name>
<keyword evidence="1" id="KW-0863">Zinc-finger</keyword>
<reference evidence="4" key="1">
    <citation type="journal article" date="2025" name="Foods">
        <title>Unveiling the Microbial Signatures of Arabica Coffee Cherries: Insights into Ripeness Specific Diversity, Functional Traits, and Implications for Quality and Safety.</title>
        <authorList>
            <consortium name="RefSeq"/>
            <person name="Tenea G.N."/>
            <person name="Cifuentes V."/>
            <person name="Reyes P."/>
            <person name="Cevallos-Vallejos M."/>
        </authorList>
    </citation>
    <scope>NUCLEOTIDE SEQUENCE [LARGE SCALE GENOMIC DNA]</scope>
</reference>
<evidence type="ECO:0000313" key="4">
    <source>
        <dbReference type="Proteomes" id="UP001652660"/>
    </source>
</evidence>
<evidence type="ECO:0000256" key="1">
    <source>
        <dbReference type="PROSITE-ProRule" id="PRU00042"/>
    </source>
</evidence>